<dbReference type="InterPro" id="IPR027417">
    <property type="entry name" value="P-loop_NTPase"/>
</dbReference>
<dbReference type="Proteomes" id="UP000596742">
    <property type="component" value="Unassembled WGS sequence"/>
</dbReference>
<feature type="domain" description="Nephrocystin 3-like N-terminal" evidence="2">
    <location>
        <begin position="3"/>
        <end position="149"/>
    </location>
</feature>
<reference evidence="3" key="1">
    <citation type="submission" date="2018-11" db="EMBL/GenBank/DDBJ databases">
        <authorList>
            <person name="Alioto T."/>
            <person name="Alioto T."/>
        </authorList>
    </citation>
    <scope>NUCLEOTIDE SEQUENCE</scope>
</reference>
<evidence type="ECO:0000313" key="4">
    <source>
        <dbReference type="Proteomes" id="UP000596742"/>
    </source>
</evidence>
<evidence type="ECO:0000256" key="1">
    <source>
        <dbReference type="ARBA" id="ARBA00022737"/>
    </source>
</evidence>
<keyword evidence="4" id="KW-1185">Reference proteome</keyword>
<keyword evidence="1" id="KW-0677">Repeat</keyword>
<dbReference type="SUPFAM" id="SSF52540">
    <property type="entry name" value="P-loop containing nucleoside triphosphate hydrolases"/>
    <property type="match status" value="1"/>
</dbReference>
<evidence type="ECO:0000259" key="2">
    <source>
        <dbReference type="Pfam" id="PF24883"/>
    </source>
</evidence>
<sequence>MIAGPGYGKSAFVADVIKNKDHCRPKGYTVIYHICKRDEKTLQMPEKFVLNLMQRISCSYQRYQKLLEEVDTQWTDIKGVCIYDPYYCLDNFVIHQLNELKSVLGHKLLIIVDGIDQCYSSQMGVQLVSLLQARYTKFPSWVRFLFTTRNDSSILEQFSDLDHFHLFPR</sequence>
<comment type="caution">
    <text evidence="3">The sequence shown here is derived from an EMBL/GenBank/DDBJ whole genome shotgun (WGS) entry which is preliminary data.</text>
</comment>
<accession>A0A8B6GRZ5</accession>
<dbReference type="EMBL" id="UYJE01008886">
    <property type="protein sequence ID" value="VDI68215.1"/>
    <property type="molecule type" value="Genomic_DNA"/>
</dbReference>
<organism evidence="3 4">
    <name type="scientific">Mytilus galloprovincialis</name>
    <name type="common">Mediterranean mussel</name>
    <dbReference type="NCBI Taxonomy" id="29158"/>
    <lineage>
        <taxon>Eukaryota</taxon>
        <taxon>Metazoa</taxon>
        <taxon>Spiralia</taxon>
        <taxon>Lophotrochozoa</taxon>
        <taxon>Mollusca</taxon>
        <taxon>Bivalvia</taxon>
        <taxon>Autobranchia</taxon>
        <taxon>Pteriomorphia</taxon>
        <taxon>Mytilida</taxon>
        <taxon>Mytiloidea</taxon>
        <taxon>Mytilidae</taxon>
        <taxon>Mytilinae</taxon>
        <taxon>Mytilus</taxon>
    </lineage>
</organism>
<name>A0A8B6GRZ5_MYTGA</name>
<gene>
    <name evidence="3" type="ORF">MGAL_10B029636</name>
</gene>
<dbReference type="OrthoDB" id="6155499at2759"/>
<evidence type="ECO:0000313" key="3">
    <source>
        <dbReference type="EMBL" id="VDI68215.1"/>
    </source>
</evidence>
<dbReference type="Pfam" id="PF24883">
    <property type="entry name" value="NPHP3_N"/>
    <property type="match status" value="1"/>
</dbReference>
<dbReference type="Gene3D" id="3.40.50.300">
    <property type="entry name" value="P-loop containing nucleotide triphosphate hydrolases"/>
    <property type="match status" value="1"/>
</dbReference>
<dbReference type="AlphaFoldDB" id="A0A8B6GRZ5"/>
<dbReference type="InterPro" id="IPR056884">
    <property type="entry name" value="NPHP3-like_N"/>
</dbReference>
<proteinExistence type="predicted"/>
<protein>
    <recommendedName>
        <fullName evidence="2">Nephrocystin 3-like N-terminal domain-containing protein</fullName>
    </recommendedName>
</protein>